<keyword evidence="2" id="KW-0732">Signal</keyword>
<dbReference type="InterPro" id="IPR019079">
    <property type="entry name" value="Capsule_synth_CapA"/>
</dbReference>
<evidence type="ECO:0000313" key="4">
    <source>
        <dbReference type="EMBL" id="MEC5424670.1"/>
    </source>
</evidence>
<dbReference type="Proteomes" id="UP001335737">
    <property type="component" value="Unassembled WGS sequence"/>
</dbReference>
<keyword evidence="4" id="KW-0378">Hydrolase</keyword>
<gene>
    <name evidence="4" type="ORF">QGM71_14310</name>
</gene>
<protein>
    <submittedName>
        <fullName evidence="4">CapA family protein</fullName>
        <ecNumber evidence="4">3.1.-.-</ecNumber>
    </submittedName>
</protein>
<dbReference type="PANTHER" id="PTHR33393:SF12">
    <property type="entry name" value="CAPSULE BIOSYNTHESIS PROTEIN CAPA"/>
    <property type="match status" value="1"/>
</dbReference>
<dbReference type="RefSeq" id="WP_327608235.1">
    <property type="nucleotide sequence ID" value="NZ_JARZFX010000007.1"/>
</dbReference>
<feature type="chain" id="PRO_5046591002" evidence="2">
    <location>
        <begin position="28"/>
        <end position="373"/>
    </location>
</feature>
<organism evidence="4 5">
    <name type="scientific">Virgibacillus tibetensis</name>
    <dbReference type="NCBI Taxonomy" id="3042313"/>
    <lineage>
        <taxon>Bacteria</taxon>
        <taxon>Bacillati</taxon>
        <taxon>Bacillota</taxon>
        <taxon>Bacilli</taxon>
        <taxon>Bacillales</taxon>
        <taxon>Bacillaceae</taxon>
        <taxon>Virgibacillus</taxon>
    </lineage>
</organism>
<evidence type="ECO:0000256" key="2">
    <source>
        <dbReference type="SAM" id="SignalP"/>
    </source>
</evidence>
<comment type="caution">
    <text evidence="4">The sequence shown here is derived from an EMBL/GenBank/DDBJ whole genome shotgun (WGS) entry which is preliminary data.</text>
</comment>
<dbReference type="GO" id="GO:0016787">
    <property type="term" value="F:hydrolase activity"/>
    <property type="evidence" value="ECO:0007669"/>
    <property type="project" value="UniProtKB-KW"/>
</dbReference>
<feature type="domain" description="Capsule synthesis protein CapA" evidence="3">
    <location>
        <begin position="54"/>
        <end position="290"/>
    </location>
</feature>
<dbReference type="InterPro" id="IPR029052">
    <property type="entry name" value="Metallo-depent_PP-like"/>
</dbReference>
<evidence type="ECO:0000259" key="3">
    <source>
        <dbReference type="SMART" id="SM00854"/>
    </source>
</evidence>
<evidence type="ECO:0000313" key="5">
    <source>
        <dbReference type="Proteomes" id="UP001335737"/>
    </source>
</evidence>
<feature type="signal peptide" evidence="2">
    <location>
        <begin position="1"/>
        <end position="27"/>
    </location>
</feature>
<proteinExistence type="inferred from homology"/>
<sequence length="373" mass="42122">MKRGKPVWGLILLFLCTALVACTDNSAKDNAIVKDHSERAAENREPKKSKQEITLTAVGDILIHERVYEDAKIDGKYDFMPMLEHVEPFINDSTVAFANQETMIGGDELGLSTYPRFNSPHEIGDALKDIGINVVSLANNHTLDRGEEAVDQAIEYWKFIDMMYTGAFKSQEDSNIIRVLETKEGISIAFLAYTYGTNGIPVPTGKDYLVNLIEKQHMADVIALSLHFGNEYERMPSEEQKELVQFAANQGVDIVLGHHPHVLQPMEWVIGKNGNKTLAAYSLGNFLSGQYELYRRIGGILHVTITKNIRGEIEVIAPQFTPTFVKFQDDDTDYEVLPMYQLSNNDLAGSDMHYEEIKAHMSQWMPELEFLEK</sequence>
<dbReference type="SUPFAM" id="SSF56300">
    <property type="entry name" value="Metallo-dependent phosphatases"/>
    <property type="match status" value="1"/>
</dbReference>
<accession>A0ABU6KHL5</accession>
<dbReference type="InterPro" id="IPR052169">
    <property type="entry name" value="CW_Biosynth-Accessory"/>
</dbReference>
<dbReference type="SMART" id="SM00854">
    <property type="entry name" value="PGA_cap"/>
    <property type="match status" value="1"/>
</dbReference>
<dbReference type="CDD" id="cd07381">
    <property type="entry name" value="MPP_CapA"/>
    <property type="match status" value="1"/>
</dbReference>
<dbReference type="Pfam" id="PF09587">
    <property type="entry name" value="PGA_cap"/>
    <property type="match status" value="1"/>
</dbReference>
<dbReference type="EMBL" id="JARZFX010000007">
    <property type="protein sequence ID" value="MEC5424670.1"/>
    <property type="molecule type" value="Genomic_DNA"/>
</dbReference>
<evidence type="ECO:0000256" key="1">
    <source>
        <dbReference type="ARBA" id="ARBA00005662"/>
    </source>
</evidence>
<name>A0ABU6KHL5_9BACI</name>
<comment type="similarity">
    <text evidence="1">Belongs to the CapA family.</text>
</comment>
<keyword evidence="5" id="KW-1185">Reference proteome</keyword>
<dbReference type="Gene3D" id="3.60.21.10">
    <property type="match status" value="1"/>
</dbReference>
<dbReference type="PROSITE" id="PS51257">
    <property type="entry name" value="PROKAR_LIPOPROTEIN"/>
    <property type="match status" value="1"/>
</dbReference>
<reference evidence="4 5" key="1">
    <citation type="journal article" date="2024" name="Int. J. Syst. Evol. Microbiol.">
        <title>Virgibacillus tibetensis sp. nov., isolated from salt lake on the Tibetan Plateau of China.</title>
        <authorList>
            <person name="Phurbu D."/>
            <person name="Liu Z.-X."/>
            <person name="Wang R."/>
            <person name="Zheng Y.-Y."/>
            <person name="Liu H.-C."/>
            <person name="Zhou Y.-G."/>
            <person name="Yu Y.-J."/>
            <person name="Li A.-H."/>
        </authorList>
    </citation>
    <scope>NUCLEOTIDE SEQUENCE [LARGE SCALE GENOMIC DNA]</scope>
    <source>
        <strain evidence="4 5">C22-A2</strain>
    </source>
</reference>
<dbReference type="EC" id="3.1.-.-" evidence="4"/>
<dbReference type="PANTHER" id="PTHR33393">
    <property type="entry name" value="POLYGLUTAMINE SYNTHESIS ACCESSORY PROTEIN RV0574C-RELATED"/>
    <property type="match status" value="1"/>
</dbReference>